<feature type="coiled-coil region" evidence="5">
    <location>
        <begin position="338"/>
        <end position="415"/>
    </location>
</feature>
<proteinExistence type="predicted"/>
<feature type="region of interest" description="Disordered" evidence="6">
    <location>
        <begin position="81"/>
        <end position="161"/>
    </location>
</feature>
<sequence>MGIPLGKPLGTVLVLGTESLGCFGVAAREVWGSLPRGFWGRYPGGLGSLPGCSRFFLRRSRKGRWQRRRRNRFAFVSTGAWESPNSRKAESSGRNLRGAGQQNREQDSRGRAPTSSIPRDNPASLQMETEPEPEAEPEPHPEPGPAAPASPPCPAEGEDEDEDEDFQFLRCDGCGQDSAQPRLLRCLHTLCPGCLSDTKQCPRCQAATGAPAVDNLLFCNLRSRLQLWRQIRSSGGPGCSRCRAEAALVWCSDCEEFFCGRCLEEHQWWHKKKAHRVRRVEELRAGSARQFLEDTRGSCSLFCSSDSHPEESRVIYCPRCERALCCPCALLDTRHAPFRDLRAESRRRQDELRSLRRDLRRLRRSFEAALGRLRGEAARREEQRERLRERVRASAERLQELVRSEAEELRALLEARPEHGRSALAEELSGAEGALLRLEAAERLVERLGRYGGEQELMDMQPFVKAALLELRRLRPPEPPELREPPDFAECRARLRALVERVTGRPGERWAGPGWGGSSGLVSQAQCHRCHTCQCHRLSVPVSVSPEQRQPASRCARGTPGGGTALSQPAPLGDTARAATLPRSATSPAWGHPVPPAWDTECHLGTSKPGSGNPKSGWD</sequence>
<dbReference type="Ensembl" id="ENSJHYT00000022866.1">
    <property type="protein sequence ID" value="ENSJHYP00000018948.1"/>
    <property type="gene ID" value="ENSJHYG00000014413.1"/>
</dbReference>
<evidence type="ECO:0000256" key="3">
    <source>
        <dbReference type="ARBA" id="ARBA00022833"/>
    </source>
</evidence>
<dbReference type="PANTHER" id="PTHR25462">
    <property type="entry name" value="BONUS, ISOFORM C-RELATED"/>
    <property type="match status" value="1"/>
</dbReference>
<evidence type="ECO:0000256" key="5">
    <source>
        <dbReference type="SAM" id="Coils"/>
    </source>
</evidence>
<dbReference type="InterPro" id="IPR017907">
    <property type="entry name" value="Znf_RING_CS"/>
</dbReference>
<dbReference type="Gene3D" id="3.30.40.10">
    <property type="entry name" value="Zinc/RING finger domain, C3HC4 (zinc finger)"/>
    <property type="match status" value="1"/>
</dbReference>
<evidence type="ECO:0000259" key="8">
    <source>
        <dbReference type="PROSITE" id="PS50119"/>
    </source>
</evidence>
<dbReference type="Pfam" id="PF12126">
    <property type="entry name" value="PML_CC"/>
    <property type="match status" value="1"/>
</dbReference>
<keyword evidence="3" id="KW-0862">Zinc</keyword>
<dbReference type="PROSITE" id="PS50089">
    <property type="entry name" value="ZF_RING_2"/>
    <property type="match status" value="1"/>
</dbReference>
<dbReference type="InterPro" id="IPR021978">
    <property type="entry name" value="PML-like_CC"/>
</dbReference>
<evidence type="ECO:0000313" key="10">
    <source>
        <dbReference type="Proteomes" id="UP000694408"/>
    </source>
</evidence>
<accession>A0A8C5JGQ9</accession>
<dbReference type="InterPro" id="IPR047153">
    <property type="entry name" value="TRIM45/56/19-like"/>
</dbReference>
<feature type="region of interest" description="Disordered" evidence="6">
    <location>
        <begin position="542"/>
        <end position="619"/>
    </location>
</feature>
<dbReference type="InterPro" id="IPR001841">
    <property type="entry name" value="Znf_RING"/>
</dbReference>
<dbReference type="PANTHER" id="PTHR25462:SF302">
    <property type="entry name" value="PROTEIN PML"/>
    <property type="match status" value="1"/>
</dbReference>
<feature type="compositionally biased region" description="Pro residues" evidence="6">
    <location>
        <begin position="142"/>
        <end position="154"/>
    </location>
</feature>
<dbReference type="Pfam" id="PF22586">
    <property type="entry name" value="ANCHR-like_BBOX"/>
    <property type="match status" value="1"/>
</dbReference>
<evidence type="ECO:0008006" key="11">
    <source>
        <dbReference type="Google" id="ProtNLM"/>
    </source>
</evidence>
<evidence type="ECO:0000256" key="2">
    <source>
        <dbReference type="ARBA" id="ARBA00022771"/>
    </source>
</evidence>
<keyword evidence="1" id="KW-0479">Metal-binding</keyword>
<organism evidence="9 10">
    <name type="scientific">Junco hyemalis</name>
    <name type="common">Dark-eyed junco</name>
    <dbReference type="NCBI Taxonomy" id="40217"/>
    <lineage>
        <taxon>Eukaryota</taxon>
        <taxon>Metazoa</taxon>
        <taxon>Chordata</taxon>
        <taxon>Craniata</taxon>
        <taxon>Vertebrata</taxon>
        <taxon>Euteleostomi</taxon>
        <taxon>Archelosauria</taxon>
        <taxon>Archosauria</taxon>
        <taxon>Dinosauria</taxon>
        <taxon>Saurischia</taxon>
        <taxon>Theropoda</taxon>
        <taxon>Coelurosauria</taxon>
        <taxon>Aves</taxon>
        <taxon>Neognathae</taxon>
        <taxon>Neoaves</taxon>
        <taxon>Telluraves</taxon>
        <taxon>Australaves</taxon>
        <taxon>Passeriformes</taxon>
        <taxon>Passerellidae</taxon>
        <taxon>Junco</taxon>
    </lineage>
</organism>
<name>A0A8C5JGQ9_JUNHY</name>
<evidence type="ECO:0000313" key="9">
    <source>
        <dbReference type="Ensembl" id="ENSJHYP00000018948.1"/>
    </source>
</evidence>
<dbReference type="OMA" id="YICERCI"/>
<feature type="compositionally biased region" description="Polar residues" evidence="6">
    <location>
        <begin position="608"/>
        <end position="619"/>
    </location>
</feature>
<feature type="domain" description="RING-type" evidence="7">
    <location>
        <begin position="171"/>
        <end position="205"/>
    </location>
</feature>
<dbReference type="GO" id="GO:0005654">
    <property type="term" value="C:nucleoplasm"/>
    <property type="evidence" value="ECO:0007669"/>
    <property type="project" value="TreeGrafter"/>
</dbReference>
<keyword evidence="2 4" id="KW-0863">Zinc-finger</keyword>
<dbReference type="AlphaFoldDB" id="A0A8C5JGQ9"/>
<feature type="domain" description="B box-type" evidence="8">
    <location>
        <begin position="239"/>
        <end position="280"/>
    </location>
</feature>
<evidence type="ECO:0000256" key="4">
    <source>
        <dbReference type="PROSITE-ProRule" id="PRU00024"/>
    </source>
</evidence>
<protein>
    <recommendedName>
        <fullName evidence="11">PML protein</fullName>
    </recommendedName>
</protein>
<reference evidence="9" key="2">
    <citation type="submission" date="2025-09" db="UniProtKB">
        <authorList>
            <consortium name="Ensembl"/>
        </authorList>
    </citation>
    <scope>IDENTIFICATION</scope>
</reference>
<dbReference type="GO" id="GO:0045087">
    <property type="term" value="P:innate immune response"/>
    <property type="evidence" value="ECO:0007669"/>
    <property type="project" value="TreeGrafter"/>
</dbReference>
<keyword evidence="10" id="KW-1185">Reference proteome</keyword>
<dbReference type="Gene3D" id="3.30.160.60">
    <property type="entry name" value="Classic Zinc Finger"/>
    <property type="match status" value="1"/>
</dbReference>
<dbReference type="InterPro" id="IPR013083">
    <property type="entry name" value="Znf_RING/FYVE/PHD"/>
</dbReference>
<dbReference type="PROSITE" id="PS00518">
    <property type="entry name" value="ZF_RING_1"/>
    <property type="match status" value="1"/>
</dbReference>
<dbReference type="GO" id="GO:0008270">
    <property type="term" value="F:zinc ion binding"/>
    <property type="evidence" value="ECO:0007669"/>
    <property type="project" value="UniProtKB-KW"/>
</dbReference>
<dbReference type="GO" id="GO:0044790">
    <property type="term" value="P:suppression of viral release by host"/>
    <property type="evidence" value="ECO:0007669"/>
    <property type="project" value="TreeGrafter"/>
</dbReference>
<dbReference type="SUPFAM" id="SSF57850">
    <property type="entry name" value="RING/U-box"/>
    <property type="match status" value="1"/>
</dbReference>
<reference evidence="9" key="1">
    <citation type="submission" date="2025-08" db="UniProtKB">
        <authorList>
            <consortium name="Ensembl"/>
        </authorList>
    </citation>
    <scope>IDENTIFICATION</scope>
</reference>
<feature type="compositionally biased region" description="Polar residues" evidence="6">
    <location>
        <begin position="113"/>
        <end position="127"/>
    </location>
</feature>
<evidence type="ECO:0000256" key="6">
    <source>
        <dbReference type="SAM" id="MobiDB-lite"/>
    </source>
</evidence>
<dbReference type="CDD" id="cd19804">
    <property type="entry name" value="Bbox1_TRIM19_C-V"/>
    <property type="match status" value="1"/>
</dbReference>
<evidence type="ECO:0000259" key="7">
    <source>
        <dbReference type="PROSITE" id="PS50089"/>
    </source>
</evidence>
<evidence type="ECO:0000256" key="1">
    <source>
        <dbReference type="ARBA" id="ARBA00022723"/>
    </source>
</evidence>
<feature type="domain" description="B box-type" evidence="8">
    <location>
        <begin position="298"/>
        <end position="340"/>
    </location>
</feature>
<dbReference type="SMART" id="SM00336">
    <property type="entry name" value="BBOX"/>
    <property type="match status" value="1"/>
</dbReference>
<dbReference type="PROSITE" id="PS50119">
    <property type="entry name" value="ZF_BBOX"/>
    <property type="match status" value="2"/>
</dbReference>
<dbReference type="InterPro" id="IPR000315">
    <property type="entry name" value="Znf_B-box"/>
</dbReference>
<dbReference type="GO" id="GO:0008630">
    <property type="term" value="P:intrinsic apoptotic signaling pathway in response to DNA damage"/>
    <property type="evidence" value="ECO:0007669"/>
    <property type="project" value="TreeGrafter"/>
</dbReference>
<keyword evidence="5" id="KW-0175">Coiled coil</keyword>
<dbReference type="Proteomes" id="UP000694408">
    <property type="component" value="Unplaced"/>
</dbReference>